<evidence type="ECO:0000259" key="6">
    <source>
        <dbReference type="Pfam" id="PF00849"/>
    </source>
</evidence>
<comment type="function">
    <text evidence="5">Responsible for synthesis of pseudouridine from uracil.</text>
</comment>
<dbReference type="CDD" id="cd02869">
    <property type="entry name" value="PseudoU_synth_RluA_like"/>
    <property type="match status" value="1"/>
</dbReference>
<accession>A0A940DPT1</accession>
<proteinExistence type="inferred from homology"/>
<dbReference type="SUPFAM" id="SSF55174">
    <property type="entry name" value="Alpha-L RNA-binding motif"/>
    <property type="match status" value="1"/>
</dbReference>
<organism evidence="7 8">
    <name type="scientific">Candidatus Cryptobacteroides avicola</name>
    <dbReference type="NCBI Taxonomy" id="2840757"/>
    <lineage>
        <taxon>Bacteria</taxon>
        <taxon>Pseudomonadati</taxon>
        <taxon>Bacteroidota</taxon>
        <taxon>Bacteroidia</taxon>
        <taxon>Bacteroidales</taxon>
        <taxon>Candidatus Cryptobacteroides</taxon>
    </lineage>
</organism>
<dbReference type="InterPro" id="IPR020103">
    <property type="entry name" value="PsdUridine_synth_cat_dom_sf"/>
</dbReference>
<dbReference type="GO" id="GO:0000455">
    <property type="term" value="P:enzyme-directed rRNA pseudouridine synthesis"/>
    <property type="evidence" value="ECO:0007669"/>
    <property type="project" value="TreeGrafter"/>
</dbReference>
<evidence type="ECO:0000256" key="1">
    <source>
        <dbReference type="ARBA" id="ARBA00010876"/>
    </source>
</evidence>
<gene>
    <name evidence="7" type="ORF">IAB75_00600</name>
</gene>
<dbReference type="PROSITE" id="PS50889">
    <property type="entry name" value="S4"/>
    <property type="match status" value="1"/>
</dbReference>
<dbReference type="Proteomes" id="UP000725002">
    <property type="component" value="Unassembled WGS sequence"/>
</dbReference>
<evidence type="ECO:0000256" key="5">
    <source>
        <dbReference type="RuleBase" id="RU362028"/>
    </source>
</evidence>
<feature type="active site" evidence="3">
    <location>
        <position position="137"/>
    </location>
</feature>
<evidence type="ECO:0000313" key="8">
    <source>
        <dbReference type="Proteomes" id="UP000725002"/>
    </source>
</evidence>
<feature type="domain" description="Pseudouridine synthase RsuA/RluA-like" evidence="6">
    <location>
        <begin position="90"/>
        <end position="242"/>
    </location>
</feature>
<dbReference type="PROSITE" id="PS01129">
    <property type="entry name" value="PSI_RLU"/>
    <property type="match status" value="1"/>
</dbReference>
<dbReference type="InterPro" id="IPR036986">
    <property type="entry name" value="S4_RNA-bd_sf"/>
</dbReference>
<dbReference type="CDD" id="cd00165">
    <property type="entry name" value="S4"/>
    <property type="match status" value="1"/>
</dbReference>
<dbReference type="GO" id="GO:0003723">
    <property type="term" value="F:RNA binding"/>
    <property type="evidence" value="ECO:0007669"/>
    <property type="project" value="UniProtKB-KW"/>
</dbReference>
<evidence type="ECO:0000256" key="4">
    <source>
        <dbReference type="PROSITE-ProRule" id="PRU00182"/>
    </source>
</evidence>
<evidence type="ECO:0000256" key="2">
    <source>
        <dbReference type="ARBA" id="ARBA00023235"/>
    </source>
</evidence>
<reference evidence="7" key="2">
    <citation type="journal article" date="2021" name="PeerJ">
        <title>Extensive microbial diversity within the chicken gut microbiome revealed by metagenomics and culture.</title>
        <authorList>
            <person name="Gilroy R."/>
            <person name="Ravi A."/>
            <person name="Getino M."/>
            <person name="Pursley I."/>
            <person name="Horton D.L."/>
            <person name="Alikhan N.F."/>
            <person name="Baker D."/>
            <person name="Gharbi K."/>
            <person name="Hall N."/>
            <person name="Watson M."/>
            <person name="Adriaenssens E.M."/>
            <person name="Foster-Nyarko E."/>
            <person name="Jarju S."/>
            <person name="Secka A."/>
            <person name="Antonio M."/>
            <person name="Oren A."/>
            <person name="Chaudhuri R.R."/>
            <person name="La Ragione R."/>
            <person name="Hildebrand F."/>
            <person name="Pallen M.J."/>
        </authorList>
    </citation>
    <scope>NUCLEOTIDE SEQUENCE</scope>
    <source>
        <strain evidence="7">G3-8215</strain>
    </source>
</reference>
<dbReference type="InterPro" id="IPR006145">
    <property type="entry name" value="PsdUridine_synth_RsuA/RluA"/>
</dbReference>
<dbReference type="Pfam" id="PF00849">
    <property type="entry name" value="PseudoU_synth_2"/>
    <property type="match status" value="1"/>
</dbReference>
<keyword evidence="2 5" id="KW-0413">Isomerase</keyword>
<dbReference type="AlphaFoldDB" id="A0A940DPT1"/>
<evidence type="ECO:0000313" key="7">
    <source>
        <dbReference type="EMBL" id="MBO8482610.1"/>
    </source>
</evidence>
<dbReference type="PANTHER" id="PTHR21600:SF44">
    <property type="entry name" value="RIBOSOMAL LARGE SUBUNIT PSEUDOURIDINE SYNTHASE D"/>
    <property type="match status" value="1"/>
</dbReference>
<dbReference type="EC" id="5.4.99.-" evidence="5"/>
<dbReference type="NCBIfam" id="TIGR00005">
    <property type="entry name" value="rluA_subfam"/>
    <property type="match status" value="1"/>
</dbReference>
<reference evidence="7" key="1">
    <citation type="submission" date="2020-10" db="EMBL/GenBank/DDBJ databases">
        <authorList>
            <person name="Gilroy R."/>
        </authorList>
    </citation>
    <scope>NUCLEOTIDE SEQUENCE</scope>
    <source>
        <strain evidence="7">G3-8215</strain>
    </source>
</reference>
<dbReference type="InterPro" id="IPR050188">
    <property type="entry name" value="RluA_PseudoU_synthase"/>
</dbReference>
<dbReference type="PANTHER" id="PTHR21600">
    <property type="entry name" value="MITOCHONDRIAL RNA PSEUDOURIDINE SYNTHASE"/>
    <property type="match status" value="1"/>
</dbReference>
<dbReference type="SUPFAM" id="SSF55120">
    <property type="entry name" value="Pseudouridine synthase"/>
    <property type="match status" value="1"/>
</dbReference>
<comment type="caution">
    <text evidence="7">The sequence shown here is derived from an EMBL/GenBank/DDBJ whole genome shotgun (WGS) entry which is preliminary data.</text>
</comment>
<keyword evidence="4" id="KW-0694">RNA-binding</keyword>
<comment type="similarity">
    <text evidence="1 5">Belongs to the pseudouridine synthase RluA family.</text>
</comment>
<name>A0A940DPT1_9BACT</name>
<dbReference type="InterPro" id="IPR006224">
    <property type="entry name" value="PsdUridine_synth_RluA-like_CS"/>
</dbReference>
<sequence length="303" mass="34064">MNNSGREYIADKDSALLQYLYEILAGQSRTSIKAYLTHARITVNGQSTTAFDHPVRKGDRISILEKGMIMKKRGGEKETRVKIVFEDAWLIVADKRSGVLSMSTGAEGEVTAYSLLSDYVKRMYGRNSRIFIVHRIDRETSGLIIFAKDERTKMKLQENWNESVLERKYCAILEGRPHEAAGTIHSWLKENPKSLKVSSSPVDNGGKEATTHYRTVSSGEHFSLADFELETGRKHQIRVHASLIGCPVTGDRRYGAKENPMGRIALHARSIKFRHPVTGKIMSFDTGLPNAFKAVMKEDSCNK</sequence>
<dbReference type="EMBL" id="JADILV010000005">
    <property type="protein sequence ID" value="MBO8482610.1"/>
    <property type="molecule type" value="Genomic_DNA"/>
</dbReference>
<dbReference type="Gene3D" id="3.30.2350.10">
    <property type="entry name" value="Pseudouridine synthase"/>
    <property type="match status" value="1"/>
</dbReference>
<comment type="catalytic activity">
    <reaction evidence="5">
        <text>a uridine in RNA = a pseudouridine in RNA</text>
        <dbReference type="Rhea" id="RHEA:48348"/>
        <dbReference type="Rhea" id="RHEA-COMP:12068"/>
        <dbReference type="Rhea" id="RHEA-COMP:12069"/>
        <dbReference type="ChEBI" id="CHEBI:65314"/>
        <dbReference type="ChEBI" id="CHEBI:65315"/>
    </reaction>
</comment>
<protein>
    <recommendedName>
        <fullName evidence="5">Pseudouridine synthase</fullName>
        <ecNumber evidence="5">5.4.99.-</ecNumber>
    </recommendedName>
</protein>
<dbReference type="GO" id="GO:0140098">
    <property type="term" value="F:catalytic activity, acting on RNA"/>
    <property type="evidence" value="ECO:0007669"/>
    <property type="project" value="UniProtKB-ARBA"/>
</dbReference>
<evidence type="ECO:0000256" key="3">
    <source>
        <dbReference type="PIRSR" id="PIRSR606225-1"/>
    </source>
</evidence>
<dbReference type="GO" id="GO:0009982">
    <property type="term" value="F:pseudouridine synthase activity"/>
    <property type="evidence" value="ECO:0007669"/>
    <property type="project" value="InterPro"/>
</dbReference>
<dbReference type="Gene3D" id="3.10.290.10">
    <property type="entry name" value="RNA-binding S4 domain"/>
    <property type="match status" value="1"/>
</dbReference>
<dbReference type="InterPro" id="IPR006225">
    <property type="entry name" value="PsdUridine_synth_RluC/D"/>
</dbReference>